<dbReference type="PROSITE" id="PS50102">
    <property type="entry name" value="RRM"/>
    <property type="match status" value="1"/>
</dbReference>
<accession>A0AA88HHU6</accession>
<keyword evidence="4" id="KW-0963">Cytoplasm</keyword>
<dbReference type="GO" id="GO:0003743">
    <property type="term" value="F:translation initiation factor activity"/>
    <property type="evidence" value="ECO:0007669"/>
    <property type="project" value="UniProtKB-KW"/>
</dbReference>
<dbReference type="GO" id="GO:0003723">
    <property type="term" value="F:RNA binding"/>
    <property type="evidence" value="ECO:0007669"/>
    <property type="project" value="UniProtKB-UniRule"/>
</dbReference>
<evidence type="ECO:0000313" key="15">
    <source>
        <dbReference type="Proteomes" id="UP001187531"/>
    </source>
</evidence>
<dbReference type="EMBL" id="JAVRJZ010000016">
    <property type="protein sequence ID" value="KAK2711548.1"/>
    <property type="molecule type" value="Genomic_DNA"/>
</dbReference>
<evidence type="ECO:0000256" key="7">
    <source>
        <dbReference type="ARBA" id="ARBA00022884"/>
    </source>
</evidence>
<dbReference type="InterPro" id="IPR012677">
    <property type="entry name" value="Nucleotide-bd_a/b_plait_sf"/>
</dbReference>
<feature type="compositionally biased region" description="Gly residues" evidence="12">
    <location>
        <begin position="181"/>
        <end position="204"/>
    </location>
</feature>
<evidence type="ECO:0000256" key="9">
    <source>
        <dbReference type="ARBA" id="ARBA00022990"/>
    </source>
</evidence>
<feature type="compositionally biased region" description="Gly residues" evidence="12">
    <location>
        <begin position="135"/>
        <end position="146"/>
    </location>
</feature>
<keyword evidence="3" id="KW-0488">Methylation</keyword>
<keyword evidence="9" id="KW-0007">Acetylation</keyword>
<name>A0AA88HHU6_ARTSF</name>
<dbReference type="InterPro" id="IPR000504">
    <property type="entry name" value="RRM_dom"/>
</dbReference>
<dbReference type="AlphaFoldDB" id="A0AA88HHU6"/>
<evidence type="ECO:0000256" key="8">
    <source>
        <dbReference type="ARBA" id="ARBA00022917"/>
    </source>
</evidence>
<dbReference type="CDD" id="cd12401">
    <property type="entry name" value="RRM_eIF4H"/>
    <property type="match status" value="1"/>
</dbReference>
<protein>
    <recommendedName>
        <fullName evidence="2">Eukaryotic translation initiation factor 4H</fullName>
    </recommendedName>
</protein>
<comment type="subcellular location">
    <subcellularLocation>
        <location evidence="1">Cytoplasm</location>
        <location evidence="1">Perinuclear region</location>
    </subcellularLocation>
</comment>
<dbReference type="Proteomes" id="UP001187531">
    <property type="component" value="Unassembled WGS sequence"/>
</dbReference>
<keyword evidence="6" id="KW-0597">Phosphoprotein</keyword>
<dbReference type="SMART" id="SM00360">
    <property type="entry name" value="RRM"/>
    <property type="match status" value="1"/>
</dbReference>
<feature type="compositionally biased region" description="Basic and acidic residues" evidence="12">
    <location>
        <begin position="155"/>
        <end position="165"/>
    </location>
</feature>
<keyword evidence="5" id="KW-0396">Initiation factor</keyword>
<evidence type="ECO:0000256" key="3">
    <source>
        <dbReference type="ARBA" id="ARBA00022481"/>
    </source>
</evidence>
<dbReference type="InterPro" id="IPR035979">
    <property type="entry name" value="RBD_domain_sf"/>
</dbReference>
<feature type="compositionally biased region" description="Basic and acidic residues" evidence="12">
    <location>
        <begin position="274"/>
        <end position="290"/>
    </location>
</feature>
<evidence type="ECO:0000313" key="14">
    <source>
        <dbReference type="EMBL" id="KAK2711548.1"/>
    </source>
</evidence>
<feature type="region of interest" description="Disordered" evidence="12">
    <location>
        <begin position="89"/>
        <end position="290"/>
    </location>
</feature>
<feature type="domain" description="RRM" evidence="13">
    <location>
        <begin position="14"/>
        <end position="90"/>
    </location>
</feature>
<proteinExistence type="predicted"/>
<evidence type="ECO:0000256" key="12">
    <source>
        <dbReference type="SAM" id="MobiDB-lite"/>
    </source>
</evidence>
<dbReference type="PANTHER" id="PTHR23236">
    <property type="entry name" value="EUKARYOTIC TRANSLATION INITIATION FACTOR 4B/4H"/>
    <property type="match status" value="1"/>
</dbReference>
<dbReference type="InterPro" id="IPR034229">
    <property type="entry name" value="eIF4H_RRM"/>
</dbReference>
<comment type="function">
    <text evidence="10">Stimulates the RNA helicase activity of EIF4A in the translation initiation complex. Binds weakly mRNA.</text>
</comment>
<dbReference type="GO" id="GO:0048471">
    <property type="term" value="C:perinuclear region of cytoplasm"/>
    <property type="evidence" value="ECO:0007669"/>
    <property type="project" value="UniProtKB-SubCell"/>
</dbReference>
<sequence>MSYDDRPLPENPPYTAFVGNLFDGLVQGDISQIFDGLKIRSTRLMRDRETDEFKGYCYVEFEELEDLKQALDLNGALVNDRAIRVNVAEQKRDNRGQRGGRGGGRGNFENRRGGYDGGRGGYEGGRGGYDRGRGGYDGGRGGYDGGRGGHRGGRGGRDRGGRVRNDSYNSVTSQDSREYSRGGGGYFGRGRGGPRGRGNFGGRGGYEERGANNGGSFSRPRQDSDRRPPMEDFKEPTQEEMANRPRLQLKPRSVPVNSQAEEAARSSSIFGTGRPREEVLKEKGADNQAD</sequence>
<evidence type="ECO:0000259" key="13">
    <source>
        <dbReference type="PROSITE" id="PS50102"/>
    </source>
</evidence>
<evidence type="ECO:0000256" key="1">
    <source>
        <dbReference type="ARBA" id="ARBA00004556"/>
    </source>
</evidence>
<feature type="compositionally biased region" description="Basic and acidic residues" evidence="12">
    <location>
        <begin position="220"/>
        <end position="243"/>
    </location>
</feature>
<dbReference type="PANTHER" id="PTHR23236:SF11">
    <property type="entry name" value="EUKARYOTIC TRANSLATION INITIATION FACTOR 4H"/>
    <property type="match status" value="1"/>
</dbReference>
<reference evidence="14" key="1">
    <citation type="submission" date="2023-07" db="EMBL/GenBank/DDBJ databases">
        <title>Chromosome-level genome assembly of Artemia franciscana.</title>
        <authorList>
            <person name="Jo E."/>
        </authorList>
    </citation>
    <scope>NUCLEOTIDE SEQUENCE</scope>
    <source>
        <tissue evidence="14">Whole body</tissue>
    </source>
</reference>
<evidence type="ECO:0000256" key="4">
    <source>
        <dbReference type="ARBA" id="ARBA00022490"/>
    </source>
</evidence>
<dbReference type="Pfam" id="PF00076">
    <property type="entry name" value="RRM_1"/>
    <property type="match status" value="1"/>
</dbReference>
<evidence type="ECO:0000256" key="11">
    <source>
        <dbReference type="PROSITE-ProRule" id="PRU00176"/>
    </source>
</evidence>
<feature type="compositionally biased region" description="Gly residues" evidence="12">
    <location>
        <begin position="97"/>
        <end position="106"/>
    </location>
</feature>
<keyword evidence="7 11" id="KW-0694">RNA-binding</keyword>
<feature type="compositionally biased region" description="Polar residues" evidence="12">
    <location>
        <begin position="255"/>
        <end position="270"/>
    </location>
</feature>
<feature type="compositionally biased region" description="Gly residues" evidence="12">
    <location>
        <begin position="115"/>
        <end position="127"/>
    </location>
</feature>
<evidence type="ECO:0000256" key="10">
    <source>
        <dbReference type="ARBA" id="ARBA00025462"/>
    </source>
</evidence>
<organism evidence="14 15">
    <name type="scientific">Artemia franciscana</name>
    <name type="common">Brine shrimp</name>
    <name type="synonym">Artemia sanfranciscana</name>
    <dbReference type="NCBI Taxonomy" id="6661"/>
    <lineage>
        <taxon>Eukaryota</taxon>
        <taxon>Metazoa</taxon>
        <taxon>Ecdysozoa</taxon>
        <taxon>Arthropoda</taxon>
        <taxon>Crustacea</taxon>
        <taxon>Branchiopoda</taxon>
        <taxon>Anostraca</taxon>
        <taxon>Artemiidae</taxon>
        <taxon>Artemia</taxon>
    </lineage>
</organism>
<dbReference type="SUPFAM" id="SSF54928">
    <property type="entry name" value="RNA-binding domain, RBD"/>
    <property type="match status" value="1"/>
</dbReference>
<evidence type="ECO:0000256" key="5">
    <source>
        <dbReference type="ARBA" id="ARBA00022540"/>
    </source>
</evidence>
<evidence type="ECO:0000256" key="2">
    <source>
        <dbReference type="ARBA" id="ARBA00013856"/>
    </source>
</evidence>
<dbReference type="Gene3D" id="3.30.70.330">
    <property type="match status" value="1"/>
</dbReference>
<comment type="caution">
    <text evidence="14">The sequence shown here is derived from an EMBL/GenBank/DDBJ whole genome shotgun (WGS) entry which is preliminary data.</text>
</comment>
<keyword evidence="8" id="KW-0648">Protein biosynthesis</keyword>
<gene>
    <name evidence="14" type="ORF">QYM36_012641</name>
</gene>
<evidence type="ECO:0000256" key="6">
    <source>
        <dbReference type="ARBA" id="ARBA00022553"/>
    </source>
</evidence>
<keyword evidence="15" id="KW-1185">Reference proteome</keyword>